<gene>
    <name evidence="6" type="primary">argJ</name>
    <name evidence="7" type="ORF">PAI11_28270</name>
</gene>
<comment type="caution">
    <text evidence="7">The sequence shown here is derived from an EMBL/GenBank/DDBJ whole genome shotgun (WGS) entry which is preliminary data.</text>
</comment>
<comment type="subcellular location">
    <subcellularLocation>
        <location evidence="6">Cytoplasm</location>
    </subcellularLocation>
</comment>
<feature type="site" description="Involved in the stabilization of negative charge on the oxyanion by the formation of the oxyanion hole" evidence="6">
    <location>
        <position position="140"/>
    </location>
</feature>
<dbReference type="InterPro" id="IPR016117">
    <property type="entry name" value="ArgJ-like_dom_sf"/>
</dbReference>
<dbReference type="HAMAP" id="MF_01106">
    <property type="entry name" value="ArgJ"/>
    <property type="match status" value="1"/>
</dbReference>
<dbReference type="PANTHER" id="PTHR23100">
    <property type="entry name" value="ARGININE BIOSYNTHESIS BIFUNCTIONAL PROTEIN ARGJ"/>
    <property type="match status" value="1"/>
</dbReference>
<feature type="site" description="Involved in the stabilization of negative charge on the oxyanion by the formation of the oxyanion hole" evidence="6">
    <location>
        <position position="141"/>
    </location>
</feature>
<dbReference type="EC" id="2.3.1.1" evidence="6"/>
<feature type="binding site" evidence="6">
    <location>
        <position position="177"/>
    </location>
    <ligand>
        <name>substrate</name>
    </ligand>
</feature>
<feature type="chain" id="PRO_5023393674" description="Arginine biosynthesis bifunctional protein ArgJ alpha chain" evidence="6">
    <location>
        <begin position="1"/>
        <end position="213"/>
    </location>
</feature>
<dbReference type="SUPFAM" id="SSF56266">
    <property type="entry name" value="DmpA/ArgJ-like"/>
    <property type="match status" value="1"/>
</dbReference>
<dbReference type="OrthoDB" id="9804242at2"/>
<comment type="pathway">
    <text evidence="6">Amino-acid biosynthesis; L-arginine biosynthesis; L-ornithine and N-acetyl-L-glutamate from L-glutamate and N(2)-acetyl-L-ornithine (cyclic): step 1/1.</text>
</comment>
<keyword evidence="5 6" id="KW-0012">Acyltransferase</keyword>
<proteinExistence type="inferred from homology"/>
<keyword evidence="6" id="KW-0055">Arginine biosynthesis</keyword>
<feature type="binding site" evidence="6">
    <location>
        <position position="433"/>
    </location>
    <ligand>
        <name>substrate</name>
    </ligand>
</feature>
<keyword evidence="6" id="KW-0511">Multifunctional enzyme</keyword>
<accession>H0E7M3</accession>
<dbReference type="EC" id="2.3.1.35" evidence="6"/>
<comment type="pathway">
    <text evidence="6">Amino-acid biosynthesis; L-arginine biosynthesis; N(2)-acetyl-L-ornithine from L-glutamate: step 1/4.</text>
</comment>
<comment type="function">
    <text evidence="6">Catalyzes two activities which are involved in the cyclic version of arginine biosynthesis: the synthesis of N-acetylglutamate from glutamate and acetyl-CoA as the acetyl donor, and of ornithine by transacetylation between N(2)-acetylornithine and glutamate.</text>
</comment>
<feature type="binding site" evidence="6">
    <location>
        <position position="438"/>
    </location>
    <ligand>
        <name>substrate</name>
    </ligand>
</feature>
<comment type="subunit">
    <text evidence="2 6">Heterotetramer of two alpha and two beta chains.</text>
</comment>
<dbReference type="PANTHER" id="PTHR23100:SF0">
    <property type="entry name" value="ARGININE BIOSYNTHESIS BIFUNCTIONAL PROTEIN ARGJ, MITOCHONDRIAL"/>
    <property type="match status" value="1"/>
</dbReference>
<protein>
    <recommendedName>
        <fullName evidence="6">Arginine biosynthesis bifunctional protein ArgJ</fullName>
    </recommendedName>
    <domain>
        <recommendedName>
            <fullName evidence="6">Glutamate N-acetyltransferase</fullName>
            <ecNumber evidence="6">2.3.1.35</ecNumber>
        </recommendedName>
        <alternativeName>
            <fullName evidence="6">Ornithine acetyltransferase</fullName>
            <shortName evidence="6">OATase</shortName>
        </alternativeName>
        <alternativeName>
            <fullName evidence="6">Ornithine transacetylase</fullName>
        </alternativeName>
    </domain>
    <domain>
        <recommendedName>
            <fullName evidence="6">Amino-acid acetyltransferase</fullName>
            <ecNumber evidence="6">2.3.1.1</ecNumber>
        </recommendedName>
        <alternativeName>
            <fullName evidence="6">N-acetylglutamate synthase</fullName>
            <shortName evidence="6">AGSase</shortName>
        </alternativeName>
    </domain>
    <component>
        <recommendedName>
            <fullName evidence="6">Arginine biosynthesis bifunctional protein ArgJ alpha chain</fullName>
        </recommendedName>
    </component>
    <component>
        <recommendedName>
            <fullName evidence="6">Arginine biosynthesis bifunctional protein ArgJ beta chain</fullName>
        </recommendedName>
    </component>
</protein>
<keyword evidence="4 6" id="KW-0068">Autocatalytic cleavage</keyword>
<evidence type="ECO:0000256" key="6">
    <source>
        <dbReference type="HAMAP-Rule" id="MF_01106"/>
    </source>
</evidence>
<dbReference type="RefSeq" id="WP_007576329.1">
    <property type="nucleotide sequence ID" value="NZ_AGUD01000227.1"/>
</dbReference>
<keyword evidence="6" id="KW-0028">Amino-acid biosynthesis</keyword>
<evidence type="ECO:0000256" key="5">
    <source>
        <dbReference type="ARBA" id="ARBA00023315"/>
    </source>
</evidence>
<reference evidence="7 8" key="1">
    <citation type="journal article" date="2013" name="Biodegradation">
        <title>Quantitative proteomic analysis of ibuprofen-degrading Patulibacter sp. strain I11.</title>
        <authorList>
            <person name="Almeida B."/>
            <person name="Kjeldal H."/>
            <person name="Lolas I."/>
            <person name="Knudsen A.D."/>
            <person name="Carvalho G."/>
            <person name="Nielsen K.L."/>
            <person name="Barreto Crespo M.T."/>
            <person name="Stensballe A."/>
            <person name="Nielsen J.L."/>
        </authorList>
    </citation>
    <scope>NUCLEOTIDE SEQUENCE [LARGE SCALE GENOMIC DNA]</scope>
    <source>
        <strain evidence="7 8">I11</strain>
    </source>
</reference>
<dbReference type="AlphaFoldDB" id="H0E7M3"/>
<evidence type="ECO:0000313" key="8">
    <source>
        <dbReference type="Proteomes" id="UP000005143"/>
    </source>
</evidence>
<dbReference type="CDD" id="cd02152">
    <property type="entry name" value="OAT"/>
    <property type="match status" value="1"/>
</dbReference>
<evidence type="ECO:0000256" key="2">
    <source>
        <dbReference type="ARBA" id="ARBA00011475"/>
    </source>
</evidence>
<feature type="active site" description="Nucleophile" evidence="6">
    <location>
        <position position="214"/>
    </location>
</feature>
<organism evidence="7 8">
    <name type="scientific">Patulibacter medicamentivorans</name>
    <dbReference type="NCBI Taxonomy" id="1097667"/>
    <lineage>
        <taxon>Bacteria</taxon>
        <taxon>Bacillati</taxon>
        <taxon>Actinomycetota</taxon>
        <taxon>Thermoleophilia</taxon>
        <taxon>Solirubrobacterales</taxon>
        <taxon>Patulibacteraceae</taxon>
        <taxon>Patulibacter</taxon>
    </lineage>
</organism>
<dbReference type="InterPro" id="IPR002813">
    <property type="entry name" value="Arg_biosynth_ArgJ"/>
</dbReference>
<dbReference type="Proteomes" id="UP000005143">
    <property type="component" value="Unassembled WGS sequence"/>
</dbReference>
<dbReference type="InterPro" id="IPR042195">
    <property type="entry name" value="ArgJ_beta_C"/>
</dbReference>
<name>H0E7M3_9ACTN</name>
<feature type="site" description="Cleavage; by autolysis" evidence="6">
    <location>
        <begin position="213"/>
        <end position="214"/>
    </location>
</feature>
<evidence type="ECO:0000256" key="3">
    <source>
        <dbReference type="ARBA" id="ARBA00022679"/>
    </source>
</evidence>
<dbReference type="Pfam" id="PF01960">
    <property type="entry name" value="ArgJ"/>
    <property type="match status" value="1"/>
</dbReference>
<dbReference type="GO" id="GO:0004042">
    <property type="term" value="F:L-glutamate N-acetyltransferase activity"/>
    <property type="evidence" value="ECO:0007669"/>
    <property type="project" value="UniProtKB-UniRule"/>
</dbReference>
<evidence type="ECO:0000313" key="7">
    <source>
        <dbReference type="EMBL" id="EHN10297.1"/>
    </source>
</evidence>
<comment type="catalytic activity">
    <reaction evidence="6">
        <text>L-glutamate + acetyl-CoA = N-acetyl-L-glutamate + CoA + H(+)</text>
        <dbReference type="Rhea" id="RHEA:24292"/>
        <dbReference type="ChEBI" id="CHEBI:15378"/>
        <dbReference type="ChEBI" id="CHEBI:29985"/>
        <dbReference type="ChEBI" id="CHEBI:44337"/>
        <dbReference type="ChEBI" id="CHEBI:57287"/>
        <dbReference type="ChEBI" id="CHEBI:57288"/>
        <dbReference type="EC" id="2.3.1.1"/>
    </reaction>
</comment>
<dbReference type="Gene3D" id="3.10.20.340">
    <property type="entry name" value="ArgJ beta chain, C-terminal domain"/>
    <property type="match status" value="1"/>
</dbReference>
<keyword evidence="6" id="KW-0963">Cytoplasm</keyword>
<feature type="binding site" evidence="6">
    <location>
        <position position="299"/>
    </location>
    <ligand>
        <name>substrate</name>
    </ligand>
</feature>
<evidence type="ECO:0000256" key="4">
    <source>
        <dbReference type="ARBA" id="ARBA00022813"/>
    </source>
</evidence>
<dbReference type="EMBL" id="AGUD01000227">
    <property type="protein sequence ID" value="EHN10297.1"/>
    <property type="molecule type" value="Genomic_DNA"/>
</dbReference>
<keyword evidence="8" id="KW-1185">Reference proteome</keyword>
<feature type="chain" id="PRO_5023393675" description="Arginine biosynthesis bifunctional protein ArgJ beta chain" evidence="6">
    <location>
        <begin position="214"/>
        <end position="438"/>
    </location>
</feature>
<sequence>MPDPTTAPTPATAPPFFRSRWVEVPDTIVGVADRGLPLGFRAAGIHAGIKPSGKHDVALLVCDAPEAVSAARFTRSGTAAPPVLVTRETSRLEALRAVVVTSGNANAGTGRDGFETARQVRQAAAEAAGVDADRVAVAATGVIGVPLPMDVVPRGVATAGEQLRADGDDDFRRGIETTDLFPKTATLKVALSGGEVTLHAVCKGAGMIQPSFATMLCFITTDAVLEPRTADLLLGVTVKRSFDRITVDGQLSTSDTAVLIASGASGIAVAPESADEQRFGLALDALLRQLALLIVADGEGARRVGRIVVKGPDGPACERVARQIGNSPLVKTALYGGDPNWGRIVQAVGAVLPGPRLTPVGVRIEGVEICRDGQEVPFDRPALAALVQGPEVDYEVTIGAPTVEDGAPGTAAAYANESELYFSDLGHEYVTLNAEYTT</sequence>
<feature type="binding site" evidence="6">
    <location>
        <position position="203"/>
    </location>
    <ligand>
        <name>substrate</name>
    </ligand>
</feature>
<dbReference type="NCBIfam" id="TIGR00120">
    <property type="entry name" value="ArgJ"/>
    <property type="match status" value="1"/>
</dbReference>
<evidence type="ECO:0000256" key="1">
    <source>
        <dbReference type="ARBA" id="ARBA00006774"/>
    </source>
</evidence>
<dbReference type="UniPathway" id="UPA00068">
    <property type="reaction ID" value="UER00106"/>
</dbReference>
<dbReference type="GO" id="GO:0006526">
    <property type="term" value="P:L-arginine biosynthetic process"/>
    <property type="evidence" value="ECO:0007669"/>
    <property type="project" value="UniProtKB-UniRule"/>
</dbReference>
<keyword evidence="3 6" id="KW-0808">Transferase</keyword>
<dbReference type="NCBIfam" id="NF003802">
    <property type="entry name" value="PRK05388.1"/>
    <property type="match status" value="1"/>
</dbReference>
<dbReference type="GO" id="GO:0006592">
    <property type="term" value="P:ornithine biosynthetic process"/>
    <property type="evidence" value="ECO:0007669"/>
    <property type="project" value="TreeGrafter"/>
</dbReference>
<dbReference type="GO" id="GO:0005737">
    <property type="term" value="C:cytoplasm"/>
    <property type="evidence" value="ECO:0007669"/>
    <property type="project" value="UniProtKB-SubCell"/>
</dbReference>
<comment type="catalytic activity">
    <reaction evidence="6">
        <text>N(2)-acetyl-L-ornithine + L-glutamate = N-acetyl-L-glutamate + L-ornithine</text>
        <dbReference type="Rhea" id="RHEA:15349"/>
        <dbReference type="ChEBI" id="CHEBI:29985"/>
        <dbReference type="ChEBI" id="CHEBI:44337"/>
        <dbReference type="ChEBI" id="CHEBI:46911"/>
        <dbReference type="ChEBI" id="CHEBI:57805"/>
        <dbReference type="EC" id="2.3.1.35"/>
    </reaction>
</comment>
<dbReference type="Gene3D" id="3.60.70.12">
    <property type="entry name" value="L-amino peptidase D-ALA esterase/amidase"/>
    <property type="match status" value="1"/>
</dbReference>
<dbReference type="PATRIC" id="fig|1097667.3.peg.2802"/>
<feature type="binding site" evidence="6">
    <location>
        <position position="214"/>
    </location>
    <ligand>
        <name>substrate</name>
    </ligand>
</feature>
<comment type="similarity">
    <text evidence="1 6">Belongs to the ArgJ family.</text>
</comment>
<dbReference type="GO" id="GO:0004358">
    <property type="term" value="F:L-glutamate N-acetyltransferase activity, acting on acetyl-L-ornithine as donor"/>
    <property type="evidence" value="ECO:0007669"/>
    <property type="project" value="UniProtKB-UniRule"/>
</dbReference>